<evidence type="ECO:0000256" key="7">
    <source>
        <dbReference type="ARBA" id="ARBA00022857"/>
    </source>
</evidence>
<comment type="catalytic activity">
    <reaction evidence="10">
        <text>2,5-diamino-6-hydroxy-4-(5-phosphoribosylamino)-pyrimidine + H2O + H(+) = 5-amino-6-(5-phospho-D-ribosylamino)uracil + NH4(+)</text>
        <dbReference type="Rhea" id="RHEA:21868"/>
        <dbReference type="ChEBI" id="CHEBI:15377"/>
        <dbReference type="ChEBI" id="CHEBI:15378"/>
        <dbReference type="ChEBI" id="CHEBI:28938"/>
        <dbReference type="ChEBI" id="CHEBI:58453"/>
        <dbReference type="ChEBI" id="CHEBI:58614"/>
        <dbReference type="EC" id="3.5.4.26"/>
    </reaction>
</comment>
<dbReference type="GO" id="GO:0009231">
    <property type="term" value="P:riboflavin biosynthetic process"/>
    <property type="evidence" value="ECO:0007669"/>
    <property type="project" value="UniProtKB-UniPathway"/>
</dbReference>
<comment type="function">
    <text evidence="1">Converts 2,5-diamino-6-(ribosylamino)-4(3h)-pyrimidinone 5'-phosphate into 5-amino-6-(ribosylamino)-2,4(1h,3h)-pyrimidinedione 5'-phosphate.</text>
</comment>
<dbReference type="PANTHER" id="PTHR38011:SF7">
    <property type="entry name" value="2,5-DIAMINO-6-RIBOSYLAMINO-4(3H)-PYRIMIDINONE 5'-PHOSPHATE REDUCTASE"/>
    <property type="match status" value="1"/>
</dbReference>
<dbReference type="OrthoDB" id="9800865at2"/>
<evidence type="ECO:0000256" key="5">
    <source>
        <dbReference type="ARBA" id="ARBA00012766"/>
    </source>
</evidence>
<reference evidence="12 13" key="1">
    <citation type="journal article" date="2016" name="Antonie Van Leeuwenhoek">
        <title>Nocardia donostiensis sp. nov., isolated from human respiratory specimens.</title>
        <authorList>
            <person name="Ercibengoa M."/>
            <person name="Bell M."/>
            <person name="Marimon J.M."/>
            <person name="Humrighouse B."/>
            <person name="Klenk H.P."/>
            <person name="Potter G."/>
            <person name="Perez-Trallero E."/>
        </authorList>
    </citation>
    <scope>NUCLEOTIDE SEQUENCE [LARGE SCALE GENOMIC DNA]</scope>
    <source>
        <strain evidence="12 13">X1655</strain>
    </source>
</reference>
<dbReference type="Gene3D" id="3.40.430.10">
    <property type="entry name" value="Dihydrofolate Reductase, subunit A"/>
    <property type="match status" value="1"/>
</dbReference>
<evidence type="ECO:0000256" key="2">
    <source>
        <dbReference type="ARBA" id="ARBA00004882"/>
    </source>
</evidence>
<feature type="domain" description="CMP/dCMP-type deaminase" evidence="11">
    <location>
        <begin position="237"/>
        <end position="365"/>
    </location>
</feature>
<name>A0A1W0BB38_9NOCA</name>
<comment type="catalytic activity">
    <reaction evidence="9">
        <text>5-amino-6-(5-phospho-D-ribitylamino)uracil + NADP(+) = 5-amino-6-(5-phospho-D-ribosylamino)uracil + NADPH + H(+)</text>
        <dbReference type="Rhea" id="RHEA:17845"/>
        <dbReference type="ChEBI" id="CHEBI:15378"/>
        <dbReference type="ChEBI" id="CHEBI:57783"/>
        <dbReference type="ChEBI" id="CHEBI:58349"/>
        <dbReference type="ChEBI" id="CHEBI:58421"/>
        <dbReference type="ChEBI" id="CHEBI:58453"/>
        <dbReference type="EC" id="1.1.1.193"/>
    </reaction>
</comment>
<dbReference type="InterPro" id="IPR002734">
    <property type="entry name" value="RibDG_C"/>
</dbReference>
<sequence>MTRPFVLLSVAASIDGYIDDAGPRRLLLSNEADFDRVDQVRADSDAVLIGAETLRRDNPRLLVNSEARRTTRRAAGKPEYPVKIAVTGSGDLDPGLRFWHHGGAKLVYTTDAGAARLGDRLDGLAEIVPLGADIDLGALLDDLGHRGIARLMVEGGTRILTGFLSAELADELLLAVAPILVGDPAAPRLLNPAAFPGGPDRRMRLASAEQIGDIALLRYLPKQAPLPESHAATAPTSTDQLWMNQAIELARRCPPSSTAFSVGAVIVADGVAIAHGYSRESDAKVHAEESALNKLDADDPLLRGATIYSTLEPCTQRATTTRLPCTDRILRAGIGRVVIAWREPATFVTNCTGVERLREHGVGVVELPELAQAAMSMNRHLDLS</sequence>
<dbReference type="Proteomes" id="UP000188836">
    <property type="component" value="Unassembled WGS sequence"/>
</dbReference>
<keyword evidence="7" id="KW-0521">NADP</keyword>
<dbReference type="GO" id="GO:0008703">
    <property type="term" value="F:5-amino-6-(5-phosphoribosylamino)uracil reductase activity"/>
    <property type="evidence" value="ECO:0007669"/>
    <property type="project" value="UniProtKB-EC"/>
</dbReference>
<comment type="caution">
    <text evidence="12">The sequence shown here is derived from an EMBL/GenBank/DDBJ whole genome shotgun (WGS) entry which is preliminary data.</text>
</comment>
<comment type="pathway">
    <text evidence="2">Cofactor biosynthesis; riboflavin biosynthesis; 5-amino-6-(D-ribitylamino)uracil from GTP: step 2/4.</text>
</comment>
<dbReference type="EC" id="3.5.4.26" evidence="5"/>
<dbReference type="EMBL" id="MUMY01000006">
    <property type="protein sequence ID" value="ONM49094.1"/>
    <property type="molecule type" value="Genomic_DNA"/>
</dbReference>
<dbReference type="Pfam" id="PF01872">
    <property type="entry name" value="RibD_C"/>
    <property type="match status" value="1"/>
</dbReference>
<dbReference type="PANTHER" id="PTHR38011">
    <property type="entry name" value="DIHYDROFOLATE REDUCTASE FAMILY PROTEIN (AFU_ORTHOLOGUE AFUA_8G06820)"/>
    <property type="match status" value="1"/>
</dbReference>
<dbReference type="InterPro" id="IPR016193">
    <property type="entry name" value="Cytidine_deaminase-like"/>
</dbReference>
<evidence type="ECO:0000256" key="1">
    <source>
        <dbReference type="ARBA" id="ARBA00002151"/>
    </source>
</evidence>
<dbReference type="GO" id="GO:0008835">
    <property type="term" value="F:diaminohydroxyphosphoribosylaminopyrimidine deaminase activity"/>
    <property type="evidence" value="ECO:0007669"/>
    <property type="project" value="UniProtKB-EC"/>
</dbReference>
<comment type="similarity">
    <text evidence="4">In the C-terminal section; belongs to the HTP reductase family.</text>
</comment>
<keyword evidence="8" id="KW-0560">Oxidoreductase</keyword>
<keyword evidence="13" id="KW-1185">Reference proteome</keyword>
<dbReference type="InterPro" id="IPR024072">
    <property type="entry name" value="DHFR-like_dom_sf"/>
</dbReference>
<evidence type="ECO:0000256" key="10">
    <source>
        <dbReference type="ARBA" id="ARBA00049886"/>
    </source>
</evidence>
<dbReference type="InterPro" id="IPR050765">
    <property type="entry name" value="Riboflavin_Biosynth_HTPR"/>
</dbReference>
<dbReference type="CDD" id="cd01284">
    <property type="entry name" value="Riboflavin_deaminase-reductase"/>
    <property type="match status" value="1"/>
</dbReference>
<proteinExistence type="inferred from homology"/>
<protein>
    <recommendedName>
        <fullName evidence="6">Riboflavin biosynthesis protein RibD</fullName>
        <ecNumber evidence="5">3.5.4.26</ecNumber>
    </recommendedName>
</protein>
<evidence type="ECO:0000256" key="3">
    <source>
        <dbReference type="ARBA" id="ARBA00005259"/>
    </source>
</evidence>
<evidence type="ECO:0000256" key="4">
    <source>
        <dbReference type="ARBA" id="ARBA00007417"/>
    </source>
</evidence>
<dbReference type="SUPFAM" id="SSF53927">
    <property type="entry name" value="Cytidine deaminase-like"/>
    <property type="match status" value="1"/>
</dbReference>
<evidence type="ECO:0000313" key="12">
    <source>
        <dbReference type="EMBL" id="ONM49094.1"/>
    </source>
</evidence>
<dbReference type="STRING" id="1538463.B0T36_16370"/>
<dbReference type="SUPFAM" id="SSF53597">
    <property type="entry name" value="Dihydrofolate reductase-like"/>
    <property type="match status" value="1"/>
</dbReference>
<dbReference type="Pfam" id="PF00383">
    <property type="entry name" value="dCMP_cyt_deam_1"/>
    <property type="match status" value="1"/>
</dbReference>
<organism evidence="12 13">
    <name type="scientific">Nocardia donostiensis</name>
    <dbReference type="NCBI Taxonomy" id="1538463"/>
    <lineage>
        <taxon>Bacteria</taxon>
        <taxon>Bacillati</taxon>
        <taxon>Actinomycetota</taxon>
        <taxon>Actinomycetes</taxon>
        <taxon>Mycobacteriales</taxon>
        <taxon>Nocardiaceae</taxon>
        <taxon>Nocardia</taxon>
    </lineage>
</organism>
<evidence type="ECO:0000256" key="9">
    <source>
        <dbReference type="ARBA" id="ARBA00049861"/>
    </source>
</evidence>
<evidence type="ECO:0000313" key="13">
    <source>
        <dbReference type="Proteomes" id="UP000188836"/>
    </source>
</evidence>
<dbReference type="UniPathway" id="UPA00275">
    <property type="reaction ID" value="UER00401"/>
</dbReference>
<dbReference type="RefSeq" id="WP_077116097.1">
    <property type="nucleotide sequence ID" value="NZ_MUKP01000016.1"/>
</dbReference>
<evidence type="ECO:0000256" key="8">
    <source>
        <dbReference type="ARBA" id="ARBA00023002"/>
    </source>
</evidence>
<dbReference type="Gene3D" id="3.40.140.10">
    <property type="entry name" value="Cytidine Deaminase, domain 2"/>
    <property type="match status" value="1"/>
</dbReference>
<comment type="similarity">
    <text evidence="3">In the N-terminal section; belongs to the cytidine and deoxycytidylate deaminase family.</text>
</comment>
<accession>A0A1W0BB38</accession>
<dbReference type="AlphaFoldDB" id="A0A1W0BB38"/>
<evidence type="ECO:0000259" key="11">
    <source>
        <dbReference type="PROSITE" id="PS51747"/>
    </source>
</evidence>
<dbReference type="InterPro" id="IPR002125">
    <property type="entry name" value="CMP_dCMP_dom"/>
</dbReference>
<dbReference type="PROSITE" id="PS51747">
    <property type="entry name" value="CYT_DCMP_DEAMINASES_2"/>
    <property type="match status" value="1"/>
</dbReference>
<evidence type="ECO:0000256" key="6">
    <source>
        <dbReference type="ARBA" id="ARBA00019930"/>
    </source>
</evidence>
<gene>
    <name evidence="12" type="ORF">B0T46_09200</name>
</gene>